<protein>
    <recommendedName>
        <fullName evidence="3">MAGE domain-containing protein</fullName>
    </recommendedName>
</protein>
<evidence type="ECO:0000259" key="3">
    <source>
        <dbReference type="PROSITE" id="PS50838"/>
    </source>
</evidence>
<dbReference type="Bgee" id="ENSOCUG00000005944">
    <property type="expression patterns" value="Expressed in testis"/>
</dbReference>
<dbReference type="OrthoDB" id="205198at2759"/>
<dbReference type="InterPro" id="IPR002190">
    <property type="entry name" value="MHD_dom"/>
</dbReference>
<dbReference type="FunFam" id="1.10.10.1200:FF:000007">
    <property type="entry name" value="Melanoma-associated antigen C2"/>
    <property type="match status" value="1"/>
</dbReference>
<dbReference type="GeneTree" id="ENSGT00940000155485"/>
<dbReference type="Gene3D" id="1.10.10.1200">
    <property type="entry name" value="MAGE homology domain, winged helix WH1 motif"/>
    <property type="match status" value="1"/>
</dbReference>
<dbReference type="PROSITE" id="PS50838">
    <property type="entry name" value="MAGE"/>
    <property type="match status" value="1"/>
</dbReference>
<reference evidence="4 5" key="1">
    <citation type="journal article" date="2011" name="Nature">
        <title>A high-resolution map of human evolutionary constraint using 29 mammals.</title>
        <authorList>
            <person name="Lindblad-Toh K."/>
            <person name="Garber M."/>
            <person name="Zuk O."/>
            <person name="Lin M.F."/>
            <person name="Parker B.J."/>
            <person name="Washietl S."/>
            <person name="Kheradpour P."/>
            <person name="Ernst J."/>
            <person name="Jordan G."/>
            <person name="Mauceli E."/>
            <person name="Ward L.D."/>
            <person name="Lowe C.B."/>
            <person name="Holloway A.K."/>
            <person name="Clamp M."/>
            <person name="Gnerre S."/>
            <person name="Alfoldi J."/>
            <person name="Beal K."/>
            <person name="Chang J."/>
            <person name="Clawson H."/>
            <person name="Cuff J."/>
            <person name="Di Palma F."/>
            <person name="Fitzgerald S."/>
            <person name="Flicek P."/>
            <person name="Guttman M."/>
            <person name="Hubisz M.J."/>
            <person name="Jaffe D.B."/>
            <person name="Jungreis I."/>
            <person name="Kent W.J."/>
            <person name="Kostka D."/>
            <person name="Lara M."/>
            <person name="Martins A.L."/>
            <person name="Massingham T."/>
            <person name="Moltke I."/>
            <person name="Raney B.J."/>
            <person name="Rasmussen M.D."/>
            <person name="Robinson J."/>
            <person name="Stark A."/>
            <person name="Vilella A.J."/>
            <person name="Wen J."/>
            <person name="Xie X."/>
            <person name="Zody M.C."/>
            <person name="Baldwin J."/>
            <person name="Bloom T."/>
            <person name="Chin C.W."/>
            <person name="Heiman D."/>
            <person name="Nicol R."/>
            <person name="Nusbaum C."/>
            <person name="Young S."/>
            <person name="Wilkinson J."/>
            <person name="Worley K.C."/>
            <person name="Kovar C.L."/>
            <person name="Muzny D.M."/>
            <person name="Gibbs R.A."/>
            <person name="Cree A."/>
            <person name="Dihn H.H."/>
            <person name="Fowler G."/>
            <person name="Jhangiani S."/>
            <person name="Joshi V."/>
            <person name="Lee S."/>
            <person name="Lewis L.R."/>
            <person name="Nazareth L.V."/>
            <person name="Okwuonu G."/>
            <person name="Santibanez J."/>
            <person name="Warren W.C."/>
            <person name="Mardis E.R."/>
            <person name="Weinstock G.M."/>
            <person name="Wilson R.K."/>
            <person name="Delehaunty K."/>
            <person name="Dooling D."/>
            <person name="Fronik C."/>
            <person name="Fulton L."/>
            <person name="Fulton B."/>
            <person name="Graves T."/>
            <person name="Minx P."/>
            <person name="Sodergren E."/>
            <person name="Birney E."/>
            <person name="Margulies E.H."/>
            <person name="Herrero J."/>
            <person name="Green E.D."/>
            <person name="Haussler D."/>
            <person name="Siepel A."/>
            <person name="Goldman N."/>
            <person name="Pollard K.S."/>
            <person name="Pedersen J.S."/>
            <person name="Lander E.S."/>
            <person name="Kellis M."/>
        </authorList>
    </citation>
    <scope>NUCLEOTIDE SEQUENCE [LARGE SCALE GENOMIC DNA]</scope>
    <source>
        <strain evidence="4 5">Thorbecke inbred</strain>
    </source>
</reference>
<feature type="region of interest" description="Disordered" evidence="2">
    <location>
        <begin position="313"/>
        <end position="344"/>
    </location>
</feature>
<name>G1U4Y0_RABIT</name>
<evidence type="ECO:0000313" key="5">
    <source>
        <dbReference type="Proteomes" id="UP000001811"/>
    </source>
</evidence>
<evidence type="ECO:0000256" key="2">
    <source>
        <dbReference type="SAM" id="MobiDB-lite"/>
    </source>
</evidence>
<feature type="region of interest" description="Disordered" evidence="2">
    <location>
        <begin position="1"/>
        <end position="109"/>
    </location>
</feature>
<dbReference type="AlphaFoldDB" id="G1U4Y0"/>
<dbReference type="PANTHER" id="PTHR11736:SF22">
    <property type="entry name" value="MAGE DOMAIN-CONTAINING PROTEIN"/>
    <property type="match status" value="1"/>
</dbReference>
<dbReference type="GO" id="GO:0005634">
    <property type="term" value="C:nucleus"/>
    <property type="evidence" value="ECO:0007669"/>
    <property type="project" value="TreeGrafter"/>
</dbReference>
<dbReference type="InterPro" id="IPR041898">
    <property type="entry name" value="MAGE_WH1"/>
</dbReference>
<feature type="compositionally biased region" description="Low complexity" evidence="2">
    <location>
        <begin position="320"/>
        <end position="330"/>
    </location>
</feature>
<reference evidence="4" key="2">
    <citation type="submission" date="2025-08" db="UniProtKB">
        <authorList>
            <consortium name="Ensembl"/>
        </authorList>
    </citation>
    <scope>IDENTIFICATION</scope>
    <source>
        <strain evidence="4">Thorbecke</strain>
    </source>
</reference>
<dbReference type="SMART" id="SM01373">
    <property type="entry name" value="MAGE"/>
    <property type="match status" value="1"/>
</dbReference>
<dbReference type="InterPro" id="IPR021072">
    <property type="entry name" value="MAGE_N"/>
</dbReference>
<keyword evidence="5" id="KW-1185">Reference proteome</keyword>
<dbReference type="Pfam" id="PF01454">
    <property type="entry name" value="MAGE"/>
    <property type="match status" value="2"/>
</dbReference>
<dbReference type="InParanoid" id="G1U4Y0"/>
<dbReference type="FunCoup" id="G1U4Y0">
    <property type="interactions" value="66"/>
</dbReference>
<accession>G1U4Y0</accession>
<dbReference type="Proteomes" id="UP000001811">
    <property type="component" value="Chromosome X"/>
</dbReference>
<dbReference type="STRING" id="9986.ENSOCUP00000024456"/>
<dbReference type="eggNOG" id="KOG4562">
    <property type="taxonomic scope" value="Eukaryota"/>
</dbReference>
<dbReference type="HOGENOM" id="CLU_039582_1_0_1"/>
<dbReference type="FunFam" id="1.10.10.1210:FF:000001">
    <property type="entry name" value="melanoma-associated antigen D1"/>
    <property type="match status" value="1"/>
</dbReference>
<feature type="compositionally biased region" description="Low complexity" evidence="2">
    <location>
        <begin position="42"/>
        <end position="63"/>
    </location>
</feature>
<feature type="compositionally biased region" description="Basic residues" evidence="2">
    <location>
        <begin position="1"/>
        <end position="18"/>
    </location>
</feature>
<dbReference type="InterPro" id="IPR037445">
    <property type="entry name" value="MAGE"/>
</dbReference>
<dbReference type="GO" id="GO:0000122">
    <property type="term" value="P:negative regulation of transcription by RNA polymerase II"/>
    <property type="evidence" value="ECO:0007669"/>
    <property type="project" value="TreeGrafter"/>
</dbReference>
<proteinExistence type="predicted"/>
<dbReference type="SMR" id="G1U4Y0"/>
<dbReference type="RefSeq" id="XP_017205514.1">
    <property type="nucleotide sequence ID" value="XM_017350025.3"/>
</dbReference>
<dbReference type="EMBL" id="AAGW02040694">
    <property type="status" value="NOT_ANNOTATED_CDS"/>
    <property type="molecule type" value="Genomic_DNA"/>
</dbReference>
<dbReference type="PaxDb" id="9986-ENSOCUP00000024456"/>
<dbReference type="Ensembl" id="ENSOCUT00000005941.3">
    <property type="protein sequence ID" value="ENSOCUP00000024456.2"/>
    <property type="gene ID" value="ENSOCUG00000005944.3"/>
</dbReference>
<reference evidence="4" key="3">
    <citation type="submission" date="2025-09" db="UniProtKB">
        <authorList>
            <consortium name="Ensembl"/>
        </authorList>
    </citation>
    <scope>IDENTIFICATION</scope>
    <source>
        <strain evidence="4">Thorbecke</strain>
    </source>
</reference>
<feature type="domain" description="MAGE" evidence="3">
    <location>
        <begin position="110"/>
        <end position="309"/>
    </location>
</feature>
<dbReference type="PANTHER" id="PTHR11736">
    <property type="entry name" value="MELANOMA-ASSOCIATED ANTIGEN MAGE ANTIGEN"/>
    <property type="match status" value="1"/>
</dbReference>
<gene>
    <name evidence="4" type="primary">LOC100353306</name>
</gene>
<dbReference type="SMART" id="SM01392">
    <property type="entry name" value="MAGE_N"/>
    <property type="match status" value="1"/>
</dbReference>
<keyword evidence="1" id="KW-0825">Tumor antigen</keyword>
<organism evidence="4 5">
    <name type="scientific">Oryctolagus cuniculus</name>
    <name type="common">Rabbit</name>
    <dbReference type="NCBI Taxonomy" id="9986"/>
    <lineage>
        <taxon>Eukaryota</taxon>
        <taxon>Metazoa</taxon>
        <taxon>Chordata</taxon>
        <taxon>Craniata</taxon>
        <taxon>Vertebrata</taxon>
        <taxon>Euteleostomi</taxon>
        <taxon>Mammalia</taxon>
        <taxon>Eutheria</taxon>
        <taxon>Euarchontoglires</taxon>
        <taxon>Glires</taxon>
        <taxon>Lagomorpha</taxon>
        <taxon>Leporidae</taxon>
        <taxon>Oryctolagus</taxon>
    </lineage>
</organism>
<feature type="compositionally biased region" description="Polar residues" evidence="2">
    <location>
        <begin position="94"/>
        <end position="103"/>
    </location>
</feature>
<dbReference type="KEGG" id="ocu:100353306"/>
<dbReference type="InterPro" id="IPR041899">
    <property type="entry name" value="MAGE_WH2"/>
</dbReference>
<feature type="compositionally biased region" description="Basic residues" evidence="2">
    <location>
        <begin position="72"/>
        <end position="86"/>
    </location>
</feature>
<evidence type="ECO:0000256" key="1">
    <source>
        <dbReference type="ARBA" id="ARBA00084104"/>
    </source>
</evidence>
<dbReference type="Gene3D" id="1.10.10.1210">
    <property type="entry name" value="MAGE homology domain, winged helix WH2 motif"/>
    <property type="match status" value="1"/>
</dbReference>
<dbReference type="Pfam" id="PF12440">
    <property type="entry name" value="MAGE_N"/>
    <property type="match status" value="1"/>
</dbReference>
<dbReference type="GeneID" id="100353306"/>
<sequence length="344" mass="38303">MPRGQKSKLRARERRRQARSGTQEPKGAQATAAEDAELPSTSSADVGVASPSSSASGLPQGLQRAPPTTTTRRGHVSRKRSGKGAKRQGEESENPLQASASHESASRDPLSRKAGLLMQFMLYKYKLKEPIKRVELLKIISRQFRQHFPEILKKASERLELVFGLELQEDKPKGQLYTLVPKLEVSKDGSQSSVWGFPRNGLLMPLLGVIFLNENCASEEEIWEFLNVLGVYDGKKHLIFGEPRKLITKDLVQEEYLEYQQVPNSDPPRYQFLWGPRAHAETSKMKVLQFLARVNNTDPTAFPSLYEEAVNDEKEKARARAAATSAITKAGQGPRAKADSSSHP</sequence>
<evidence type="ECO:0000313" key="4">
    <source>
        <dbReference type="Ensembl" id="ENSOCUP00000024456.2"/>
    </source>
</evidence>
<dbReference type="OMA" id="HKRNREQ"/>